<dbReference type="InterPro" id="IPR018709">
    <property type="entry name" value="CoA_activase_DUF2229"/>
</dbReference>
<dbReference type="AlphaFoldDB" id="A0A140LEL4"/>
<dbReference type="OrthoDB" id="9780120at2"/>
<reference evidence="2 3" key="1">
    <citation type="submission" date="2015-12" db="EMBL/GenBank/DDBJ databases">
        <title>Draft genome sequence of the thermoanaerobe Thermotalea metallivorans, an isolate from the runoff channel of the Great Artesian Basin, Australia.</title>
        <authorList>
            <person name="Patel B.K."/>
        </authorList>
    </citation>
    <scope>NUCLEOTIDE SEQUENCE [LARGE SCALE GENOMIC DNA]</scope>
    <source>
        <strain evidence="2 3">B2-1</strain>
    </source>
</reference>
<feature type="domain" description="DUF2229" evidence="1">
    <location>
        <begin position="2"/>
        <end position="225"/>
    </location>
</feature>
<dbReference type="STRING" id="520762.AN619_00190"/>
<name>A0A140LEL4_9FIRM</name>
<dbReference type="PANTHER" id="PTHR32329:SF2">
    <property type="entry name" value="BIFUNCTIONAL PROTEIN [INCLUDES 2-HYDROXYACYL-COA DEHYDRATASE (N-TER) AND ITS ACTIVATOR DOMAIN (C_TERM)"/>
    <property type="match status" value="1"/>
</dbReference>
<dbReference type="EMBL" id="LOEE01000002">
    <property type="protein sequence ID" value="KXG78989.1"/>
    <property type="molecule type" value="Genomic_DNA"/>
</dbReference>
<dbReference type="InterPro" id="IPR051805">
    <property type="entry name" value="Dehydratase_Activator_Redct"/>
</dbReference>
<proteinExistence type="predicted"/>
<sequence length="344" mass="39570">MRVGIPRGLLYHYYYPFWKTLFEELKAEVVVSGPTTKEVVNKGIEFSVPEICVPMKVFTGHVEQLVKDVDYVFIPRMVSIANKEYFCPKFMGLPDMIKYTVPGALHKILSPKIESDSDNISNPKFYREMKDILKISSWDLNRALKKAEKAWKRVRALSKNGYVLTDALDVFEGKKNLSQEPVFKNGEITIGLMGYVYDLYDPFISMDIIDKLKELNVNILTFEMLDERQIYDSIKFMRKKLFWTFSNKLLGAGYHFYHNPRVDGIIQVTAFGCGPDSMIGKIMELESGRFAKPFMTVRIDEHTGESHLQTRVEAFVDMIRRKKMVSGGVHHEGNLSLYGINTGL</sequence>
<dbReference type="PATRIC" id="fig|520762.4.peg.21"/>
<dbReference type="Gene3D" id="3.40.50.11900">
    <property type="match status" value="1"/>
</dbReference>
<dbReference type="Pfam" id="PF09989">
    <property type="entry name" value="DUF2229"/>
    <property type="match status" value="1"/>
</dbReference>
<dbReference type="Proteomes" id="UP000070456">
    <property type="component" value="Unassembled WGS sequence"/>
</dbReference>
<organism evidence="2 3">
    <name type="scientific">Thermotalea metallivorans</name>
    <dbReference type="NCBI Taxonomy" id="520762"/>
    <lineage>
        <taxon>Bacteria</taxon>
        <taxon>Bacillati</taxon>
        <taxon>Bacillota</taxon>
        <taxon>Clostridia</taxon>
        <taxon>Peptostreptococcales</taxon>
        <taxon>Thermotaleaceae</taxon>
        <taxon>Thermotalea</taxon>
    </lineage>
</organism>
<dbReference type="RefSeq" id="WP_068553845.1">
    <property type="nucleotide sequence ID" value="NZ_LOEE01000002.1"/>
</dbReference>
<accession>A0A140LEL4</accession>
<dbReference type="PANTHER" id="PTHR32329">
    <property type="entry name" value="BIFUNCTIONAL PROTEIN [INCLUDES 2-HYDROXYACYL-COA DEHYDRATASE (N-TER) AND ITS ACTIVATOR DOMAIN (C_TERM)-RELATED"/>
    <property type="match status" value="1"/>
</dbReference>
<protein>
    <recommendedName>
        <fullName evidence="1">DUF2229 domain-containing protein</fullName>
    </recommendedName>
</protein>
<keyword evidence="3" id="KW-1185">Reference proteome</keyword>
<evidence type="ECO:0000313" key="2">
    <source>
        <dbReference type="EMBL" id="KXG78989.1"/>
    </source>
</evidence>
<comment type="caution">
    <text evidence="2">The sequence shown here is derived from an EMBL/GenBank/DDBJ whole genome shotgun (WGS) entry which is preliminary data.</text>
</comment>
<gene>
    <name evidence="2" type="ORF">AN619_00190</name>
</gene>
<evidence type="ECO:0000259" key="1">
    <source>
        <dbReference type="Pfam" id="PF09989"/>
    </source>
</evidence>
<evidence type="ECO:0000313" key="3">
    <source>
        <dbReference type="Proteomes" id="UP000070456"/>
    </source>
</evidence>